<reference evidence="1" key="1">
    <citation type="journal article" date="2013" name="Environ. Microbiol.">
        <title>Seasonally variable intestinal metagenomes of the red palm weevil (Rhynchophorus ferrugineus).</title>
        <authorList>
            <person name="Jia S."/>
            <person name="Zhang X."/>
            <person name="Zhang G."/>
            <person name="Yin A."/>
            <person name="Zhang S."/>
            <person name="Li F."/>
            <person name="Wang L."/>
            <person name="Zhao D."/>
            <person name="Yun Q."/>
            <person name="Tala"/>
            <person name="Wang J."/>
            <person name="Sun G."/>
            <person name="Baabdullah M."/>
            <person name="Yu X."/>
            <person name="Hu S."/>
            <person name="Al-Mssallem I.S."/>
            <person name="Yu J."/>
        </authorList>
    </citation>
    <scope>NUCLEOTIDE SEQUENCE</scope>
</reference>
<feature type="non-terminal residue" evidence="1">
    <location>
        <position position="1"/>
    </location>
</feature>
<dbReference type="AlphaFoldDB" id="A0A060C3B9"/>
<dbReference type="InterPro" id="IPR029063">
    <property type="entry name" value="SAM-dependent_MTases_sf"/>
</dbReference>
<dbReference type="Pfam" id="PF13578">
    <property type="entry name" value="Methyltransf_24"/>
    <property type="match status" value="1"/>
</dbReference>
<proteinExistence type="predicted"/>
<name>A0A060C3B9_9BURK</name>
<sequence>APPSLNDLAVRYGTDKRIGIHSYVKWYEALFAPRRWQQITMLEIGVQSGASIKMWADYFPNARLIGIDIDPRCAQFATNRIQIITGGQENPEVAKWLSGAYPDGFDIVIDDGSHVGEHQLASLQLYFPLVKAGGLYIVEDLHCAYSPKFLGNTDRKFTDVLKEL</sequence>
<dbReference type="Gene3D" id="3.40.50.150">
    <property type="entry name" value="Vaccinia Virus protein VP39"/>
    <property type="match status" value="1"/>
</dbReference>
<accession>A0A060C3B9</accession>
<organism evidence="1">
    <name type="scientific">uncultured Burkholderia sp</name>
    <dbReference type="NCBI Taxonomy" id="188058"/>
    <lineage>
        <taxon>Bacteria</taxon>
        <taxon>Pseudomonadati</taxon>
        <taxon>Pseudomonadota</taxon>
        <taxon>Betaproteobacteria</taxon>
        <taxon>Burkholderiales</taxon>
        <taxon>Burkholderiaceae</taxon>
        <taxon>Burkholderia</taxon>
        <taxon>environmental samples</taxon>
    </lineage>
</organism>
<dbReference type="EMBL" id="KF123868">
    <property type="protein sequence ID" value="AIA91178.1"/>
    <property type="molecule type" value="Genomic_DNA"/>
</dbReference>
<dbReference type="CDD" id="cd02440">
    <property type="entry name" value="AdoMet_MTases"/>
    <property type="match status" value="1"/>
</dbReference>
<evidence type="ECO:0000313" key="1">
    <source>
        <dbReference type="EMBL" id="AIA91178.1"/>
    </source>
</evidence>
<protein>
    <submittedName>
        <fullName evidence="1">CAZy families GT2|GT4 protein</fullName>
    </submittedName>
</protein>
<feature type="non-terminal residue" evidence="1">
    <location>
        <position position="164"/>
    </location>
</feature>
<dbReference type="SUPFAM" id="SSF53335">
    <property type="entry name" value="S-adenosyl-L-methionine-dependent methyltransferases"/>
    <property type="match status" value="1"/>
</dbReference>